<feature type="domain" description="Polysaccharide export protein N-terminal" evidence="3">
    <location>
        <begin position="42"/>
        <end position="116"/>
    </location>
</feature>
<dbReference type="InterPro" id="IPR019554">
    <property type="entry name" value="Soluble_ligand-bd"/>
</dbReference>
<dbReference type="InterPro" id="IPR003715">
    <property type="entry name" value="Poly_export_N"/>
</dbReference>
<dbReference type="RefSeq" id="WP_084393066.1">
    <property type="nucleotide sequence ID" value="NZ_BMKF01000002.1"/>
</dbReference>
<sequence length="195" mass="21721">MPKYSIHAFLGVLLCWLLAACESVPIVSPQAGAGDTAISERVATEYTLGPADKMRVTVFNEPELSGEFVVDGQGYVSMPLIGEIDVDGLTVRQFQRLAEEKFAAGFLREPRVNAEVTNYRPYYILGEIARPGEYPYTNGLTVMNAIATAEGFTYRANRKIVMIKGVDDDQEYRIELKPTTKVQPGDTIRVVERFF</sequence>
<protein>
    <submittedName>
        <fullName evidence="5">Polysaccharide export protein</fullName>
    </submittedName>
</protein>
<dbReference type="Proteomes" id="UP000628854">
    <property type="component" value="Unassembled WGS sequence"/>
</dbReference>
<dbReference type="EMBL" id="BMKF01000002">
    <property type="protein sequence ID" value="GGB67956.1"/>
    <property type="molecule type" value="Genomic_DNA"/>
</dbReference>
<dbReference type="Gene3D" id="3.10.560.10">
    <property type="entry name" value="Outer membrane lipoprotein wza domain like"/>
    <property type="match status" value="1"/>
</dbReference>
<evidence type="ECO:0000313" key="5">
    <source>
        <dbReference type="EMBL" id="GGB67956.1"/>
    </source>
</evidence>
<proteinExistence type="predicted"/>
<keyword evidence="1 2" id="KW-0732">Signal</keyword>
<evidence type="ECO:0000256" key="2">
    <source>
        <dbReference type="SAM" id="SignalP"/>
    </source>
</evidence>
<accession>A0ABQ1JFV5</accession>
<evidence type="ECO:0000259" key="3">
    <source>
        <dbReference type="Pfam" id="PF02563"/>
    </source>
</evidence>
<comment type="caution">
    <text evidence="5">The sequence shown here is derived from an EMBL/GenBank/DDBJ whole genome shotgun (WGS) entry which is preliminary data.</text>
</comment>
<evidence type="ECO:0000313" key="6">
    <source>
        <dbReference type="Proteomes" id="UP000628854"/>
    </source>
</evidence>
<feature type="signal peptide" evidence="2">
    <location>
        <begin position="1"/>
        <end position="19"/>
    </location>
</feature>
<organism evidence="5 6">
    <name type="scientific">Henriciella pelagia</name>
    <dbReference type="NCBI Taxonomy" id="1977912"/>
    <lineage>
        <taxon>Bacteria</taxon>
        <taxon>Pseudomonadati</taxon>
        <taxon>Pseudomonadota</taxon>
        <taxon>Alphaproteobacteria</taxon>
        <taxon>Hyphomonadales</taxon>
        <taxon>Hyphomonadaceae</taxon>
        <taxon>Henriciella</taxon>
    </lineage>
</organism>
<feature type="chain" id="PRO_5045394033" evidence="2">
    <location>
        <begin position="20"/>
        <end position="195"/>
    </location>
</feature>
<dbReference type="Pfam" id="PF10531">
    <property type="entry name" value="SLBB"/>
    <property type="match status" value="1"/>
</dbReference>
<dbReference type="PROSITE" id="PS51257">
    <property type="entry name" value="PROKAR_LIPOPROTEIN"/>
    <property type="match status" value="1"/>
</dbReference>
<dbReference type="Gene3D" id="3.30.1950.10">
    <property type="entry name" value="wza like domain"/>
    <property type="match status" value="1"/>
</dbReference>
<gene>
    <name evidence="5" type="ORF">GCM10011503_15790</name>
</gene>
<keyword evidence="6" id="KW-1185">Reference proteome</keyword>
<dbReference type="Pfam" id="PF02563">
    <property type="entry name" value="Poly_export"/>
    <property type="match status" value="1"/>
</dbReference>
<dbReference type="PANTHER" id="PTHR33619">
    <property type="entry name" value="POLYSACCHARIDE EXPORT PROTEIN GFCE-RELATED"/>
    <property type="match status" value="1"/>
</dbReference>
<evidence type="ECO:0000256" key="1">
    <source>
        <dbReference type="ARBA" id="ARBA00022729"/>
    </source>
</evidence>
<evidence type="ECO:0000259" key="4">
    <source>
        <dbReference type="Pfam" id="PF10531"/>
    </source>
</evidence>
<reference evidence="6" key="1">
    <citation type="journal article" date="2019" name="Int. J. Syst. Evol. Microbiol.">
        <title>The Global Catalogue of Microorganisms (GCM) 10K type strain sequencing project: providing services to taxonomists for standard genome sequencing and annotation.</title>
        <authorList>
            <consortium name="The Broad Institute Genomics Platform"/>
            <consortium name="The Broad Institute Genome Sequencing Center for Infectious Disease"/>
            <person name="Wu L."/>
            <person name="Ma J."/>
        </authorList>
    </citation>
    <scope>NUCLEOTIDE SEQUENCE [LARGE SCALE GENOMIC DNA]</scope>
    <source>
        <strain evidence="6">CGMCC 1.15928</strain>
    </source>
</reference>
<feature type="domain" description="Soluble ligand binding" evidence="4">
    <location>
        <begin position="122"/>
        <end position="165"/>
    </location>
</feature>
<name>A0ABQ1JFV5_9PROT</name>
<dbReference type="PANTHER" id="PTHR33619:SF3">
    <property type="entry name" value="POLYSACCHARIDE EXPORT PROTEIN GFCE-RELATED"/>
    <property type="match status" value="1"/>
</dbReference>
<dbReference type="InterPro" id="IPR049712">
    <property type="entry name" value="Poly_export"/>
</dbReference>